<dbReference type="GO" id="GO:0019478">
    <property type="term" value="P:D-amino acid catabolic process"/>
    <property type="evidence" value="ECO:0007669"/>
    <property type="project" value="TreeGrafter"/>
</dbReference>
<evidence type="ECO:0000256" key="10">
    <source>
        <dbReference type="ARBA" id="ARBA00023136"/>
    </source>
</evidence>
<dbReference type="Gene3D" id="3.40.50.720">
    <property type="entry name" value="NAD(P)-binding Rossmann-like Domain"/>
    <property type="match status" value="1"/>
</dbReference>
<dbReference type="Pfam" id="PF01266">
    <property type="entry name" value="DAO"/>
    <property type="match status" value="1"/>
</dbReference>
<keyword evidence="7" id="KW-0274">FAD</keyword>
<dbReference type="SUPFAM" id="SSF144083">
    <property type="entry name" value="Magnesium transport protein CorA, transmembrane region"/>
    <property type="match status" value="1"/>
</dbReference>
<organism evidence="13 14">
    <name type="scientific">Symbiodinium natans</name>
    <dbReference type="NCBI Taxonomy" id="878477"/>
    <lineage>
        <taxon>Eukaryota</taxon>
        <taxon>Sar</taxon>
        <taxon>Alveolata</taxon>
        <taxon>Dinophyceae</taxon>
        <taxon>Suessiales</taxon>
        <taxon>Symbiodiniaceae</taxon>
        <taxon>Symbiodinium</taxon>
    </lineage>
</organism>
<sequence length="546" mass="60520">MTALDEVVVIGGGVIGLTTALQLLQDPRIRCKVVVLAKSFTATCSHSAGAWWIPDPTRPTSPFADGSRYARWARETWRMMEGTQGHQLVEGIRFWGPQVLSADADLPLEGPNSLGSFVQQFQRLEIKTDSIPDWHGCPINLPQGFQGEVARFQTRTIKMDVYLADLHRQLDSSGRCKFAELEVKSLEEVITAYPHALAVVNCAGLGAGALAGDDSMFPVRGQTLLVRAPRQTNFFSLVKGDSRPVYVIPHGDGCAIVGGCAFREAVGAAALGGSQRAPAEQAQETSEVDQALGADILRAACAWLPALRKAEPLRQAVGWRPFREAGARVERDPGRAKVIHNYGHGDVGVILSWGSAKDVADLVVQMSTQKHYARLHVSLKPSILRVEGLAAYTLEKRLLRSKVELDWVQRKVRPIQKVIKHLIKDKAIDPDVTRYLEDVEDHLNLFLEEVSRIIGVCNSLRDEVNSYRDRQQQKVLYVLTLVTTLVMPTHLLTGIFGMNWQDEAGQPVVPGFGVMAESRGYYQFWGASITLTLLIWTTFRRILKWI</sequence>
<dbReference type="SUPFAM" id="SSF54373">
    <property type="entry name" value="FAD-linked reductases, C-terminal domain"/>
    <property type="match status" value="1"/>
</dbReference>
<comment type="caution">
    <text evidence="13">The sequence shown here is derived from an EMBL/GenBank/DDBJ whole genome shotgun (WGS) entry which is preliminary data.</text>
</comment>
<dbReference type="GO" id="GO:0071949">
    <property type="term" value="F:FAD binding"/>
    <property type="evidence" value="ECO:0007669"/>
    <property type="project" value="InterPro"/>
</dbReference>
<evidence type="ECO:0000256" key="6">
    <source>
        <dbReference type="ARBA" id="ARBA00022692"/>
    </source>
</evidence>
<comment type="subcellular location">
    <subcellularLocation>
        <location evidence="2">Membrane</location>
        <topology evidence="2">Multi-pass membrane protein</topology>
    </subcellularLocation>
</comment>
<gene>
    <name evidence="13" type="primary">DDO</name>
    <name evidence="13" type="ORF">SNAT2548_LOCUS15753</name>
</gene>
<dbReference type="EMBL" id="CAJNDS010002057">
    <property type="protein sequence ID" value="CAE7299335.1"/>
    <property type="molecule type" value="Genomic_DNA"/>
</dbReference>
<feature type="transmembrane region" description="Helical" evidence="11">
    <location>
        <begin position="475"/>
        <end position="500"/>
    </location>
</feature>
<proteinExistence type="inferred from homology"/>
<keyword evidence="14" id="KW-1185">Reference proteome</keyword>
<accession>A0A812NMN2</accession>
<dbReference type="PANTHER" id="PTHR11530">
    <property type="entry name" value="D-AMINO ACID OXIDASE"/>
    <property type="match status" value="1"/>
</dbReference>
<evidence type="ECO:0000256" key="9">
    <source>
        <dbReference type="ARBA" id="ARBA00023002"/>
    </source>
</evidence>
<dbReference type="SUPFAM" id="SSF51971">
    <property type="entry name" value="Nucleotide-binding domain"/>
    <property type="match status" value="1"/>
</dbReference>
<evidence type="ECO:0000313" key="13">
    <source>
        <dbReference type="EMBL" id="CAE7299335.1"/>
    </source>
</evidence>
<keyword evidence="6 11" id="KW-0812">Transmembrane</keyword>
<evidence type="ECO:0000259" key="12">
    <source>
        <dbReference type="Pfam" id="PF01266"/>
    </source>
</evidence>
<feature type="transmembrane region" description="Helical" evidence="11">
    <location>
        <begin position="520"/>
        <end position="539"/>
    </location>
</feature>
<evidence type="ECO:0000256" key="8">
    <source>
        <dbReference type="ARBA" id="ARBA00022989"/>
    </source>
</evidence>
<keyword evidence="10 11" id="KW-0472">Membrane</keyword>
<evidence type="ECO:0000313" key="14">
    <source>
        <dbReference type="Proteomes" id="UP000604046"/>
    </source>
</evidence>
<keyword evidence="9" id="KW-0560">Oxidoreductase</keyword>
<evidence type="ECO:0000256" key="4">
    <source>
        <dbReference type="ARBA" id="ARBA00009765"/>
    </source>
</evidence>
<dbReference type="GO" id="GO:0046873">
    <property type="term" value="F:metal ion transmembrane transporter activity"/>
    <property type="evidence" value="ECO:0007669"/>
    <property type="project" value="InterPro"/>
</dbReference>
<dbReference type="Gene3D" id="1.20.58.340">
    <property type="entry name" value="Magnesium transport protein CorA, transmembrane region"/>
    <property type="match status" value="2"/>
</dbReference>
<comment type="similarity">
    <text evidence="4">Belongs to the CorA metal ion transporter (MIT) (TC 1.A.35) family.</text>
</comment>
<dbReference type="Proteomes" id="UP000604046">
    <property type="component" value="Unassembled WGS sequence"/>
</dbReference>
<dbReference type="Gene3D" id="3.30.9.10">
    <property type="entry name" value="D-Amino Acid Oxidase, subunit A, domain 2"/>
    <property type="match status" value="1"/>
</dbReference>
<dbReference type="InterPro" id="IPR045861">
    <property type="entry name" value="CorA_cytoplasmic_dom"/>
</dbReference>
<dbReference type="Pfam" id="PF01544">
    <property type="entry name" value="CorA"/>
    <property type="match status" value="1"/>
</dbReference>
<evidence type="ECO:0000256" key="3">
    <source>
        <dbReference type="ARBA" id="ARBA00006730"/>
    </source>
</evidence>
<dbReference type="GO" id="GO:0003884">
    <property type="term" value="F:D-amino-acid oxidase activity"/>
    <property type="evidence" value="ECO:0007669"/>
    <property type="project" value="InterPro"/>
</dbReference>
<evidence type="ECO:0000256" key="5">
    <source>
        <dbReference type="ARBA" id="ARBA00022630"/>
    </source>
</evidence>
<reference evidence="13" key="1">
    <citation type="submission" date="2021-02" db="EMBL/GenBank/DDBJ databases">
        <authorList>
            <person name="Dougan E. K."/>
            <person name="Rhodes N."/>
            <person name="Thang M."/>
            <person name="Chan C."/>
        </authorList>
    </citation>
    <scope>NUCLEOTIDE SEQUENCE</scope>
</reference>
<protein>
    <submittedName>
        <fullName evidence="13">DDO protein</fullName>
    </submittedName>
</protein>
<dbReference type="OrthoDB" id="416323at2759"/>
<evidence type="ECO:0000256" key="2">
    <source>
        <dbReference type="ARBA" id="ARBA00004141"/>
    </source>
</evidence>
<name>A0A812NMN2_9DINO</name>
<evidence type="ECO:0000256" key="1">
    <source>
        <dbReference type="ARBA" id="ARBA00001974"/>
    </source>
</evidence>
<dbReference type="InterPro" id="IPR002523">
    <property type="entry name" value="MgTranspt_CorA/ZnTranspt_ZntB"/>
</dbReference>
<dbReference type="InterPro" id="IPR045863">
    <property type="entry name" value="CorA_TM1_TM2"/>
</dbReference>
<dbReference type="GO" id="GO:0005737">
    <property type="term" value="C:cytoplasm"/>
    <property type="evidence" value="ECO:0007669"/>
    <property type="project" value="TreeGrafter"/>
</dbReference>
<feature type="domain" description="FAD dependent oxidoreductase" evidence="12">
    <location>
        <begin position="7"/>
        <end position="362"/>
    </location>
</feature>
<dbReference type="GO" id="GO:0016020">
    <property type="term" value="C:membrane"/>
    <property type="evidence" value="ECO:0007669"/>
    <property type="project" value="UniProtKB-SubCell"/>
</dbReference>
<dbReference type="PANTHER" id="PTHR11530:SF11">
    <property type="entry name" value="D-ASPARTATE OXIDASE"/>
    <property type="match status" value="1"/>
</dbReference>
<comment type="cofactor">
    <cofactor evidence="1">
        <name>FAD</name>
        <dbReference type="ChEBI" id="CHEBI:57692"/>
    </cofactor>
</comment>
<evidence type="ECO:0000256" key="11">
    <source>
        <dbReference type="SAM" id="Phobius"/>
    </source>
</evidence>
<evidence type="ECO:0000256" key="7">
    <source>
        <dbReference type="ARBA" id="ARBA00022827"/>
    </source>
</evidence>
<dbReference type="InterPro" id="IPR006076">
    <property type="entry name" value="FAD-dep_OxRdtase"/>
</dbReference>
<keyword evidence="8 11" id="KW-1133">Transmembrane helix</keyword>
<dbReference type="InterPro" id="IPR023209">
    <property type="entry name" value="DAO"/>
</dbReference>
<comment type="similarity">
    <text evidence="3">Belongs to the DAMOX/DASOX family.</text>
</comment>
<dbReference type="AlphaFoldDB" id="A0A812NMN2"/>
<keyword evidence="5" id="KW-0285">Flavoprotein</keyword>
<dbReference type="SUPFAM" id="SSF143865">
    <property type="entry name" value="CorA soluble domain-like"/>
    <property type="match status" value="1"/>
</dbReference>